<organism evidence="1 2">
    <name type="scientific">Streptomyces gamaensis</name>
    <dbReference type="NCBI Taxonomy" id="1763542"/>
    <lineage>
        <taxon>Bacteria</taxon>
        <taxon>Bacillati</taxon>
        <taxon>Actinomycetota</taxon>
        <taxon>Actinomycetes</taxon>
        <taxon>Kitasatosporales</taxon>
        <taxon>Streptomycetaceae</taxon>
        <taxon>Streptomyces</taxon>
    </lineage>
</organism>
<accession>A0ABW0Z5T4</accession>
<protein>
    <submittedName>
        <fullName evidence="1">Uncharacterized protein</fullName>
    </submittedName>
</protein>
<evidence type="ECO:0000313" key="2">
    <source>
        <dbReference type="Proteomes" id="UP001596083"/>
    </source>
</evidence>
<evidence type="ECO:0000313" key="1">
    <source>
        <dbReference type="EMBL" id="MFC5724184.1"/>
    </source>
</evidence>
<keyword evidence="2" id="KW-1185">Reference proteome</keyword>
<reference evidence="2" key="1">
    <citation type="journal article" date="2019" name="Int. J. Syst. Evol. Microbiol.">
        <title>The Global Catalogue of Microorganisms (GCM) 10K type strain sequencing project: providing services to taxonomists for standard genome sequencing and annotation.</title>
        <authorList>
            <consortium name="The Broad Institute Genomics Platform"/>
            <consortium name="The Broad Institute Genome Sequencing Center for Infectious Disease"/>
            <person name="Wu L."/>
            <person name="Ma J."/>
        </authorList>
    </citation>
    <scope>NUCLEOTIDE SEQUENCE [LARGE SCALE GENOMIC DNA]</scope>
    <source>
        <strain evidence="2">CGMCC 4.7304</strain>
    </source>
</reference>
<dbReference type="RefSeq" id="WP_390320618.1">
    <property type="nucleotide sequence ID" value="NZ_JBHSPB010000024.1"/>
</dbReference>
<dbReference type="EMBL" id="JBHSPB010000024">
    <property type="protein sequence ID" value="MFC5724184.1"/>
    <property type="molecule type" value="Genomic_DNA"/>
</dbReference>
<gene>
    <name evidence="1" type="ORF">ACFP1Z_28895</name>
</gene>
<proteinExistence type="predicted"/>
<comment type="caution">
    <text evidence="1">The sequence shown here is derived from an EMBL/GenBank/DDBJ whole genome shotgun (WGS) entry which is preliminary data.</text>
</comment>
<name>A0ABW0Z5T4_9ACTN</name>
<sequence length="171" mass="18653">MLDEETAELTNELQDLVNLINTRVPGSNVNLADLEDQYIAAVGDISSDAASKMTLLDLSTGTDPKYSFEPVPGVLKIEVDATFTTGADWRLTVVVTPKVFGYDLGAIRLADFSRDSKEVTIHPSALVAGADITVGVYGPRNCVTIKVNGWYNVLFTKDSIYHEFNDLFCIS</sequence>
<dbReference type="Proteomes" id="UP001596083">
    <property type="component" value="Unassembled WGS sequence"/>
</dbReference>